<dbReference type="Proteomes" id="UP000176422">
    <property type="component" value="Unassembled WGS sequence"/>
</dbReference>
<gene>
    <name evidence="2" type="ORF">A2372_04090</name>
</gene>
<dbReference type="InterPro" id="IPR002831">
    <property type="entry name" value="Tscrpt_reg_TrmB_N"/>
</dbReference>
<dbReference type="PANTHER" id="PTHR34293:SF1">
    <property type="entry name" value="HTH-TYPE TRANSCRIPTIONAL REGULATOR TRMBL2"/>
    <property type="match status" value="1"/>
</dbReference>
<dbReference type="CDD" id="cd00090">
    <property type="entry name" value="HTH_ARSR"/>
    <property type="match status" value="1"/>
</dbReference>
<name>A0A1F8DXT5_9BACT</name>
<evidence type="ECO:0000313" key="2">
    <source>
        <dbReference type="EMBL" id="OGM92595.1"/>
    </source>
</evidence>
<feature type="domain" description="Transcription regulator TrmB N-terminal" evidence="1">
    <location>
        <begin position="6"/>
        <end position="70"/>
    </location>
</feature>
<dbReference type="AlphaFoldDB" id="A0A1F8DXT5"/>
<evidence type="ECO:0000313" key="3">
    <source>
        <dbReference type="Proteomes" id="UP000176422"/>
    </source>
</evidence>
<dbReference type="PANTHER" id="PTHR34293">
    <property type="entry name" value="HTH-TYPE TRANSCRIPTIONAL REGULATOR TRMBL2"/>
    <property type="match status" value="1"/>
</dbReference>
<evidence type="ECO:0000259" key="1">
    <source>
        <dbReference type="Pfam" id="PF01978"/>
    </source>
</evidence>
<dbReference type="Gene3D" id="1.10.10.10">
    <property type="entry name" value="Winged helix-like DNA-binding domain superfamily/Winged helix DNA-binding domain"/>
    <property type="match status" value="1"/>
</dbReference>
<sequence length="242" mass="27928">MLTKNLQKIGLNEKEAKVYLASLELGEANIQRIAKKAGIKRTTAYDILASLKEKGLISTVKKDKRFYYYAENPSSLMADLEEKQEALKKIMPELLSFDNLLDRKPKIRYFEGAQGLKEVYMDTLSYPDREMLSWVAEEAFYDFDVDFLESRYHPTRIKKKIWTREIASDDPATRAYQAKDASSLRKTKLLPSKPFPLDVGISIYGDNKVGIVSFKEGLGLIIESDKIHNTLKSMFEFFWEKL</sequence>
<comment type="caution">
    <text evidence="2">The sequence shown here is derived from an EMBL/GenBank/DDBJ whole genome shotgun (WGS) entry which is preliminary data.</text>
</comment>
<dbReference type="Pfam" id="PF01978">
    <property type="entry name" value="TrmB"/>
    <property type="match status" value="1"/>
</dbReference>
<protein>
    <recommendedName>
        <fullName evidence="1">Transcription regulator TrmB N-terminal domain-containing protein</fullName>
    </recommendedName>
</protein>
<dbReference type="InterPro" id="IPR036388">
    <property type="entry name" value="WH-like_DNA-bd_sf"/>
</dbReference>
<proteinExistence type="predicted"/>
<accession>A0A1F8DXT5</accession>
<organism evidence="2 3">
    <name type="scientific">Candidatus Wolfebacteria bacterium RIFOXYB1_FULL_54_12</name>
    <dbReference type="NCBI Taxonomy" id="1802559"/>
    <lineage>
        <taxon>Bacteria</taxon>
        <taxon>Candidatus Wolfeibacteriota</taxon>
    </lineage>
</organism>
<dbReference type="SUPFAM" id="SSF46785">
    <property type="entry name" value="Winged helix' DNA-binding domain"/>
    <property type="match status" value="1"/>
</dbReference>
<reference evidence="2 3" key="1">
    <citation type="journal article" date="2016" name="Nat. Commun.">
        <title>Thousands of microbial genomes shed light on interconnected biogeochemical processes in an aquifer system.</title>
        <authorList>
            <person name="Anantharaman K."/>
            <person name="Brown C.T."/>
            <person name="Hug L.A."/>
            <person name="Sharon I."/>
            <person name="Castelle C.J."/>
            <person name="Probst A.J."/>
            <person name="Thomas B.C."/>
            <person name="Singh A."/>
            <person name="Wilkins M.J."/>
            <person name="Karaoz U."/>
            <person name="Brodie E.L."/>
            <person name="Williams K.H."/>
            <person name="Hubbard S.S."/>
            <person name="Banfield J.F."/>
        </authorList>
    </citation>
    <scope>NUCLEOTIDE SEQUENCE [LARGE SCALE GENOMIC DNA]</scope>
</reference>
<dbReference type="EMBL" id="MGIT01000004">
    <property type="protein sequence ID" value="OGM92595.1"/>
    <property type="molecule type" value="Genomic_DNA"/>
</dbReference>
<dbReference type="InterPro" id="IPR011991">
    <property type="entry name" value="ArsR-like_HTH"/>
</dbReference>
<dbReference type="STRING" id="1802559.A2372_04090"/>
<dbReference type="InterPro" id="IPR051797">
    <property type="entry name" value="TrmB-like"/>
</dbReference>
<dbReference type="InterPro" id="IPR036390">
    <property type="entry name" value="WH_DNA-bd_sf"/>
</dbReference>